<gene>
    <name evidence="2" type="primary">U10</name>
</gene>
<name>A0A0F6Q728_9HYME</name>
<feature type="region of interest" description="Disordered" evidence="1">
    <location>
        <begin position="188"/>
        <end position="224"/>
    </location>
</feature>
<proteinExistence type="predicted"/>
<evidence type="ECO:0000256" key="1">
    <source>
        <dbReference type="SAM" id="MobiDB-lite"/>
    </source>
</evidence>
<evidence type="ECO:0000313" key="2">
    <source>
        <dbReference type="EMBL" id="AKD28037.1"/>
    </source>
</evidence>
<organism evidence="2">
    <name type="scientific">Glypta fumiferanae</name>
    <dbReference type="NCBI Taxonomy" id="389681"/>
    <lineage>
        <taxon>Eukaryota</taxon>
        <taxon>Metazoa</taxon>
        <taxon>Ecdysozoa</taxon>
        <taxon>Arthropoda</taxon>
        <taxon>Hexapoda</taxon>
        <taxon>Insecta</taxon>
        <taxon>Pterygota</taxon>
        <taxon>Neoptera</taxon>
        <taxon>Endopterygota</taxon>
        <taxon>Hymenoptera</taxon>
        <taxon>Apocrita</taxon>
        <taxon>Ichneumonoidea</taxon>
        <taxon>Ichneumonidae</taxon>
        <taxon>Banchinae</taxon>
        <taxon>Glypta</taxon>
    </lineage>
</organism>
<dbReference type="AlphaFoldDB" id="A0A0F6Q728"/>
<dbReference type="EMBL" id="KP706797">
    <property type="protein sequence ID" value="AKD28037.1"/>
    <property type="molecule type" value="Genomic_DNA"/>
</dbReference>
<sequence length="280" mass="33258">MNYDSDEQVHIRNELKMCKIDCWKCKFVSVHVCSGSSKTAREIDLRQIRYDFEKPFKCKECNFALEHRECEKFRFKKNSVIEFRCERCNFFCNHTCCSAYDQHEVDSEVIDNEENPGWYLRIVCGNTMSSFKHTCGMKQTMWADKFTRQKSSNQSPSESSSVRRDRLVERYGASSSCNSFRCQRNRNNNAEHHRRRSNIGQTSRTQNEHSHRHNHRHNNRGSNNNYCGRRDSWKDCMQHRRRIRRQNNPVGSSHHVQHVHCCCSRLSSSSSIVPHRARRN</sequence>
<accession>A0A0F6Q728</accession>
<reference evidence="2" key="1">
    <citation type="journal article" date="2015" name="J. Virol.">
        <title>Genomic and Proteomic Analyses Indicate that Banchine and Campoplegine Polydnaviruses Have Similar, if Not Identical, Viral Ancestors.</title>
        <authorList>
            <person name="Beliveau C."/>
            <person name="Cohen A."/>
            <person name="Stewart D."/>
            <person name="Periquet G."/>
            <person name="Djoumad A."/>
            <person name="Kuhn L."/>
            <person name="Stoltz D."/>
            <person name="Volkoff A.-N."/>
            <person name="Herniou E."/>
            <person name="Drezen J.-M."/>
            <person name="Cusson M."/>
        </authorList>
    </citation>
    <scope>NUCLEOTIDE SEQUENCE</scope>
</reference>
<feature type="compositionally biased region" description="Basic residues" evidence="1">
    <location>
        <begin position="210"/>
        <end position="219"/>
    </location>
</feature>
<protein>
    <submittedName>
        <fullName evidence="2">Uncharacterized protein</fullName>
    </submittedName>
</protein>